<keyword evidence="7" id="KW-1185">Reference proteome</keyword>
<evidence type="ECO:0000256" key="2">
    <source>
        <dbReference type="ARBA" id="ARBA00022630"/>
    </source>
</evidence>
<dbReference type="SUPFAM" id="SSF56176">
    <property type="entry name" value="FAD-binding/transporter-associated domain-like"/>
    <property type="match status" value="1"/>
</dbReference>
<sequence>MDRRWWLGVQKRLRRAPATVERLETASLVNPLERFLTLFVLERQFAVTLFRGVRNSRILASLHFVLTAKMRAVLAALTLGLANTASALLAARDAGSTACTDLTTQLGTTKVATSIKIDYIQSKNEYFNTAQSGYNPSCVVFPTTAQDVAAILKSVRAAGSRFAIKTEGHNPNTFFSSVDKGVLIDLTEMNERTYDETTTLGTYQPGGKFGDIYDYFAKYNRTVVGARLSGVGSGLALGGGLSYLSSQYGLAVDSFRELEVVLPSGDIVTASPSENEDLFFAMRGGGGNAYGVVTKYKIQTRPIGNLYAGNVIYLFNQTQNVMNAIANFTLYNEDPKAAIIGTYEKLGTPALGDLNLDDFAILFMVYDGDQAGAEKAFANFTSIPHLLNTLGTKTYKEVINMPLPHGAELSKGKNQFRNGVYRIPFPGSETGNAVVDNAYRSAHEAWTKWGADNKGKYTLLSIDYQPIPKSLTDASKSQNGGNAMQMPDGPWLWLCFLLQSSPFLTSGQTAELEASFKKMVESVPFADDLPLFINDAHYDQDPLKTFTTYSKLQEIKAKYDPEGFFSNYTGGWNFDL</sequence>
<evidence type="ECO:0000259" key="5">
    <source>
        <dbReference type="PROSITE" id="PS51387"/>
    </source>
</evidence>
<reference evidence="6" key="1">
    <citation type="submission" date="2023-01" db="EMBL/GenBank/DDBJ databases">
        <title>Colletotrichum chrysophilum M932 genome sequence.</title>
        <authorList>
            <person name="Baroncelli R."/>
        </authorList>
    </citation>
    <scope>NUCLEOTIDE SEQUENCE</scope>
    <source>
        <strain evidence="6">M932</strain>
    </source>
</reference>
<comment type="caution">
    <text evidence="6">The sequence shown here is derived from an EMBL/GenBank/DDBJ whole genome shotgun (WGS) entry which is preliminary data.</text>
</comment>
<dbReference type="InterPro" id="IPR050416">
    <property type="entry name" value="FAD-linked_Oxidoreductase"/>
</dbReference>
<keyword evidence="2" id="KW-0285">Flavoprotein</keyword>
<dbReference type="Pfam" id="PF08031">
    <property type="entry name" value="BBE"/>
    <property type="match status" value="1"/>
</dbReference>
<feature type="domain" description="FAD-binding PCMH-type" evidence="5">
    <location>
        <begin position="132"/>
        <end position="303"/>
    </location>
</feature>
<evidence type="ECO:0000256" key="1">
    <source>
        <dbReference type="ARBA" id="ARBA00005466"/>
    </source>
</evidence>
<organism evidence="6 7">
    <name type="scientific">Colletotrichum chrysophilum</name>
    <dbReference type="NCBI Taxonomy" id="1836956"/>
    <lineage>
        <taxon>Eukaryota</taxon>
        <taxon>Fungi</taxon>
        <taxon>Dikarya</taxon>
        <taxon>Ascomycota</taxon>
        <taxon>Pezizomycotina</taxon>
        <taxon>Sordariomycetes</taxon>
        <taxon>Hypocreomycetidae</taxon>
        <taxon>Glomerellales</taxon>
        <taxon>Glomerellaceae</taxon>
        <taxon>Colletotrichum</taxon>
        <taxon>Colletotrichum gloeosporioides species complex</taxon>
    </lineage>
</organism>
<evidence type="ECO:0000313" key="6">
    <source>
        <dbReference type="EMBL" id="KAK1848551.1"/>
    </source>
</evidence>
<dbReference type="InterPro" id="IPR016169">
    <property type="entry name" value="FAD-bd_PCMH_sub2"/>
</dbReference>
<dbReference type="Proteomes" id="UP001243330">
    <property type="component" value="Unassembled WGS sequence"/>
</dbReference>
<keyword evidence="4" id="KW-0560">Oxidoreductase</keyword>
<evidence type="ECO:0000256" key="3">
    <source>
        <dbReference type="ARBA" id="ARBA00022827"/>
    </source>
</evidence>
<dbReference type="Gene3D" id="3.30.43.10">
    <property type="entry name" value="Uridine Diphospho-n-acetylenolpyruvylglucosamine Reductase, domain 2"/>
    <property type="match status" value="1"/>
</dbReference>
<dbReference type="InterPro" id="IPR012951">
    <property type="entry name" value="BBE"/>
</dbReference>
<dbReference type="InterPro" id="IPR006094">
    <property type="entry name" value="Oxid_FAD_bind_N"/>
</dbReference>
<dbReference type="PROSITE" id="PS51387">
    <property type="entry name" value="FAD_PCMH"/>
    <property type="match status" value="1"/>
</dbReference>
<proteinExistence type="inferred from homology"/>
<protein>
    <submittedName>
        <fullName evidence="6">FAD binding domain-containing protein</fullName>
    </submittedName>
</protein>
<dbReference type="PANTHER" id="PTHR42973">
    <property type="entry name" value="BINDING OXIDOREDUCTASE, PUTATIVE (AFU_ORTHOLOGUE AFUA_1G17690)-RELATED"/>
    <property type="match status" value="1"/>
</dbReference>
<dbReference type="Pfam" id="PF01565">
    <property type="entry name" value="FAD_binding_4"/>
    <property type="match status" value="1"/>
</dbReference>
<dbReference type="GO" id="GO:0071949">
    <property type="term" value="F:FAD binding"/>
    <property type="evidence" value="ECO:0007669"/>
    <property type="project" value="InterPro"/>
</dbReference>
<dbReference type="InterPro" id="IPR016167">
    <property type="entry name" value="FAD-bd_PCMH_sub1"/>
</dbReference>
<name>A0AAD9EL29_9PEZI</name>
<evidence type="ECO:0000256" key="4">
    <source>
        <dbReference type="ARBA" id="ARBA00023002"/>
    </source>
</evidence>
<dbReference type="Gene3D" id="3.30.465.10">
    <property type="match status" value="1"/>
</dbReference>
<dbReference type="Gene3D" id="3.40.462.20">
    <property type="match status" value="1"/>
</dbReference>
<dbReference type="GO" id="GO:0016491">
    <property type="term" value="F:oxidoreductase activity"/>
    <property type="evidence" value="ECO:0007669"/>
    <property type="project" value="UniProtKB-KW"/>
</dbReference>
<keyword evidence="3" id="KW-0274">FAD</keyword>
<dbReference type="PANTHER" id="PTHR42973:SF22">
    <property type="entry name" value="FAD-BINDING PCMH-TYPE DOMAIN-CONTAINING PROTEIN-RELATED"/>
    <property type="match status" value="1"/>
</dbReference>
<accession>A0AAD9EL29</accession>
<evidence type="ECO:0000313" key="7">
    <source>
        <dbReference type="Proteomes" id="UP001243330"/>
    </source>
</evidence>
<dbReference type="EMBL" id="JAQOWY010000168">
    <property type="protein sequence ID" value="KAK1848551.1"/>
    <property type="molecule type" value="Genomic_DNA"/>
</dbReference>
<dbReference type="InterPro" id="IPR016166">
    <property type="entry name" value="FAD-bd_PCMH"/>
</dbReference>
<dbReference type="AlphaFoldDB" id="A0AAD9EL29"/>
<gene>
    <name evidence="6" type="ORF">CCHR01_08816</name>
</gene>
<dbReference type="InterPro" id="IPR036318">
    <property type="entry name" value="FAD-bd_PCMH-like_sf"/>
</dbReference>
<comment type="similarity">
    <text evidence="1">Belongs to the oxygen-dependent FAD-linked oxidoreductase family.</text>
</comment>